<dbReference type="CDD" id="cd01167">
    <property type="entry name" value="bac_FRK"/>
    <property type="match status" value="1"/>
</dbReference>
<dbReference type="Proteomes" id="UP000244898">
    <property type="component" value="Unassembled WGS sequence"/>
</dbReference>
<dbReference type="PANTHER" id="PTHR43085:SF1">
    <property type="entry name" value="PSEUDOURIDINE KINASE-RELATED"/>
    <property type="match status" value="1"/>
</dbReference>
<dbReference type="EC" id="2.7.1.45" evidence="7"/>
<dbReference type="SUPFAM" id="SSF53613">
    <property type="entry name" value="Ribokinase-like"/>
    <property type="match status" value="1"/>
</dbReference>
<evidence type="ECO:0000256" key="2">
    <source>
        <dbReference type="ARBA" id="ARBA00022679"/>
    </source>
</evidence>
<evidence type="ECO:0000256" key="4">
    <source>
        <dbReference type="ARBA" id="ARBA00022777"/>
    </source>
</evidence>
<keyword evidence="5" id="KW-0067">ATP-binding</keyword>
<protein>
    <submittedName>
        <fullName evidence="7">2-dehydro-3-deoxygluconokinase</fullName>
        <ecNumber evidence="7">2.7.1.45</ecNumber>
    </submittedName>
</protein>
<dbReference type="InterPro" id="IPR011611">
    <property type="entry name" value="PfkB_dom"/>
</dbReference>
<accession>A0A2R8C7W3</accession>
<dbReference type="PANTHER" id="PTHR43085">
    <property type="entry name" value="HEXOKINASE FAMILY MEMBER"/>
    <property type="match status" value="1"/>
</dbReference>
<evidence type="ECO:0000256" key="5">
    <source>
        <dbReference type="ARBA" id="ARBA00022840"/>
    </source>
</evidence>
<gene>
    <name evidence="7" type="primary">kdgK</name>
    <name evidence="7" type="ORF">TRM7615_02029</name>
</gene>
<keyword evidence="4 7" id="KW-0418">Kinase</keyword>
<dbReference type="AlphaFoldDB" id="A0A2R8C7W3"/>
<sequence>MDLVPQADTSDALLPVVGGAAVNCAVALSRLEVPVGFVGVLSTDAMGQRMSEHLRREGVDVSLARRSDRPSSLAIAQVKPGGIHFDLYDENSAGRSLTPDQLPVLSETVKALIFGGISLVHAPAADAFERLMACAKDRLTWLDLNIRPSVIRDAESYRARLGRLIRRASIIKVSDEDLAWFGPLPDLRPDQLMLHTRGADGVEARMGNWRHRTPAPKVTVQDTVGAGDTFNAGVLASLAHADMLGPIAEIDKPTLAQAIAYGVRAASYSVSYPGAHAPTRKDIE</sequence>
<evidence type="ECO:0000313" key="7">
    <source>
        <dbReference type="EMBL" id="SPJ28529.1"/>
    </source>
</evidence>
<keyword evidence="2 7" id="KW-0808">Transferase</keyword>
<dbReference type="GO" id="GO:0005524">
    <property type="term" value="F:ATP binding"/>
    <property type="evidence" value="ECO:0007669"/>
    <property type="project" value="UniProtKB-KW"/>
</dbReference>
<dbReference type="GO" id="GO:0008673">
    <property type="term" value="F:2-dehydro-3-deoxygluconokinase activity"/>
    <property type="evidence" value="ECO:0007669"/>
    <property type="project" value="UniProtKB-EC"/>
</dbReference>
<feature type="domain" description="Carbohydrate kinase PfkB" evidence="6">
    <location>
        <begin position="17"/>
        <end position="279"/>
    </location>
</feature>
<dbReference type="EMBL" id="ONZG01000004">
    <property type="protein sequence ID" value="SPJ28529.1"/>
    <property type="molecule type" value="Genomic_DNA"/>
</dbReference>
<proteinExistence type="inferred from homology"/>
<comment type="similarity">
    <text evidence="1">Belongs to the carbohydrate kinase PfkB family.</text>
</comment>
<evidence type="ECO:0000256" key="1">
    <source>
        <dbReference type="ARBA" id="ARBA00010688"/>
    </source>
</evidence>
<dbReference type="InterPro" id="IPR050306">
    <property type="entry name" value="PfkB_Carbo_kinase"/>
</dbReference>
<name>A0A2R8C7W3_9RHOB</name>
<evidence type="ECO:0000256" key="3">
    <source>
        <dbReference type="ARBA" id="ARBA00022741"/>
    </source>
</evidence>
<dbReference type="PROSITE" id="PS00584">
    <property type="entry name" value="PFKB_KINASES_2"/>
    <property type="match status" value="1"/>
</dbReference>
<keyword evidence="8" id="KW-1185">Reference proteome</keyword>
<dbReference type="InterPro" id="IPR029056">
    <property type="entry name" value="Ribokinase-like"/>
</dbReference>
<keyword evidence="3" id="KW-0547">Nucleotide-binding</keyword>
<evidence type="ECO:0000259" key="6">
    <source>
        <dbReference type="Pfam" id="PF00294"/>
    </source>
</evidence>
<evidence type="ECO:0000313" key="8">
    <source>
        <dbReference type="Proteomes" id="UP000244898"/>
    </source>
</evidence>
<reference evidence="8" key="1">
    <citation type="submission" date="2018-03" db="EMBL/GenBank/DDBJ databases">
        <authorList>
            <person name="Rodrigo-Torres L."/>
            <person name="Arahal R. D."/>
            <person name="Lucena T."/>
        </authorList>
    </citation>
    <scope>NUCLEOTIDE SEQUENCE [LARGE SCALE GENOMIC DNA]</scope>
    <source>
        <strain evidence="8">CECT 7615</strain>
    </source>
</reference>
<dbReference type="Pfam" id="PF00294">
    <property type="entry name" value="PfkB"/>
    <property type="match status" value="1"/>
</dbReference>
<organism evidence="7 8">
    <name type="scientific">Falsiruegeria mediterranea M17</name>
    <dbReference type="NCBI Taxonomy" id="1200281"/>
    <lineage>
        <taxon>Bacteria</taxon>
        <taxon>Pseudomonadati</taxon>
        <taxon>Pseudomonadota</taxon>
        <taxon>Alphaproteobacteria</taxon>
        <taxon>Rhodobacterales</taxon>
        <taxon>Roseobacteraceae</taxon>
        <taxon>Falsiruegeria</taxon>
    </lineage>
</organism>
<dbReference type="InterPro" id="IPR002173">
    <property type="entry name" value="Carboh/pur_kinase_PfkB_CS"/>
</dbReference>
<dbReference type="Gene3D" id="3.40.1190.20">
    <property type="match status" value="1"/>
</dbReference>